<accession>A0A7T0C0Y8</accession>
<dbReference type="GO" id="GO:0035438">
    <property type="term" value="F:cyclic-di-GMP binding"/>
    <property type="evidence" value="ECO:0007669"/>
    <property type="project" value="InterPro"/>
</dbReference>
<sequence length="110" mass="12213">MAENNRKFSRVSLPLTISLECVGKKEKARLVDLTVEGGSFLSAFPVVEGQKLRVAFSGTAEIGEAELEAKALRCMEREEDFLIAVQFIDPPDQYLMDILSLLHSGTMDLH</sequence>
<evidence type="ECO:0000313" key="2">
    <source>
        <dbReference type="EMBL" id="QPJ64502.1"/>
    </source>
</evidence>
<organism evidence="2 3">
    <name type="scientific">Candidatus Nitrohelix vancouverensis</name>
    <dbReference type="NCBI Taxonomy" id="2705534"/>
    <lineage>
        <taxon>Bacteria</taxon>
        <taxon>Pseudomonadati</taxon>
        <taxon>Nitrospinota/Tectimicrobiota group</taxon>
        <taxon>Nitrospinota</taxon>
        <taxon>Nitrospinia</taxon>
        <taxon>Nitrospinales</taxon>
        <taxon>Nitrospinaceae</taxon>
        <taxon>Candidatus Nitrohelix</taxon>
    </lineage>
</organism>
<dbReference type="AlphaFoldDB" id="A0A7T0C0Y8"/>
<dbReference type="Proteomes" id="UP000594464">
    <property type="component" value="Chromosome"/>
</dbReference>
<evidence type="ECO:0000313" key="3">
    <source>
        <dbReference type="Proteomes" id="UP000594464"/>
    </source>
</evidence>
<dbReference type="Gene3D" id="2.40.10.220">
    <property type="entry name" value="predicted glycosyltransferase like domains"/>
    <property type="match status" value="1"/>
</dbReference>
<reference evidence="3" key="1">
    <citation type="submission" date="2020-02" db="EMBL/GenBank/DDBJ databases">
        <title>Genomic and physiological characterization of two novel Nitrospinaceae genera.</title>
        <authorList>
            <person name="Mueller A.J."/>
            <person name="Jung M.-Y."/>
            <person name="Strachan C.R."/>
            <person name="Herbold C.W."/>
            <person name="Kirkegaard R.H."/>
            <person name="Daims H."/>
        </authorList>
    </citation>
    <scope>NUCLEOTIDE SEQUENCE [LARGE SCALE GENOMIC DNA]</scope>
</reference>
<name>A0A7T0C0Y8_9BACT</name>
<protein>
    <submittedName>
        <fullName evidence="2">PilZ domain-containing protein</fullName>
    </submittedName>
</protein>
<gene>
    <name evidence="2" type="ORF">G3M78_03450</name>
</gene>
<dbReference type="InterPro" id="IPR009875">
    <property type="entry name" value="PilZ_domain"/>
</dbReference>
<dbReference type="Pfam" id="PF07238">
    <property type="entry name" value="PilZ"/>
    <property type="match status" value="1"/>
</dbReference>
<proteinExistence type="predicted"/>
<evidence type="ECO:0000259" key="1">
    <source>
        <dbReference type="Pfam" id="PF07238"/>
    </source>
</evidence>
<dbReference type="KEGG" id="nva:G3M78_03450"/>
<dbReference type="EMBL" id="CP048620">
    <property type="protein sequence ID" value="QPJ64502.1"/>
    <property type="molecule type" value="Genomic_DNA"/>
</dbReference>
<feature type="domain" description="PilZ" evidence="1">
    <location>
        <begin position="5"/>
        <end position="101"/>
    </location>
</feature>